<gene>
    <name evidence="2" type="ORF">COP05_08880</name>
</gene>
<dbReference type="Proteomes" id="UP000815698">
    <property type="component" value="Chromosome"/>
</dbReference>
<protein>
    <submittedName>
        <fullName evidence="2">Uncharacterized protein</fullName>
    </submittedName>
</protein>
<accession>A0ABN5DPB1</accession>
<sequence>MTERLDPRVKGGRIALGPTFVARLVPWLKWGAPLLAALFLPVTGLYVGRVSGWSWLVSLPLAWCAGWVLLALLMLAVLACVHRTTWWDPVTGEVRRGRQHLAVAHVQAVVPDFRPQGVTALEAGEGARRLLIPYSGWDDRSYEGIAEFERRVFTGEGASRPQLLARDRAARKSWENRALAKKYGMAWRGEFEDPHVFLEAFDARRKQLARRRR</sequence>
<evidence type="ECO:0000256" key="1">
    <source>
        <dbReference type="SAM" id="Phobius"/>
    </source>
</evidence>
<keyword evidence="1" id="KW-0812">Transmembrane</keyword>
<name>A0ABN5DPB1_9MICO</name>
<dbReference type="RefSeq" id="WP_096883298.1">
    <property type="nucleotide sequence ID" value="NZ_CP023482.1"/>
</dbReference>
<dbReference type="EMBL" id="CP023482">
    <property type="protein sequence ID" value="ATH97188.1"/>
    <property type="molecule type" value="Genomic_DNA"/>
</dbReference>
<proteinExistence type="predicted"/>
<feature type="transmembrane region" description="Helical" evidence="1">
    <location>
        <begin position="30"/>
        <end position="48"/>
    </location>
</feature>
<feature type="transmembrane region" description="Helical" evidence="1">
    <location>
        <begin position="60"/>
        <end position="81"/>
    </location>
</feature>
<organism evidence="2 3">
    <name type="scientific">Dermabacter jinjuensis</name>
    <dbReference type="NCBI Taxonomy" id="1667168"/>
    <lineage>
        <taxon>Bacteria</taxon>
        <taxon>Bacillati</taxon>
        <taxon>Actinomycetota</taxon>
        <taxon>Actinomycetes</taxon>
        <taxon>Micrococcales</taxon>
        <taxon>Dermabacteraceae</taxon>
        <taxon>Dermabacter</taxon>
    </lineage>
</organism>
<reference evidence="2 3" key="1">
    <citation type="journal article" date="2016" name="Int. J. Syst. Evol. Microbiol.">
        <title>Dermabacter jinjuensis sp. nov., a novel species of the genus Dermabacter isolated from a clinical specimen.</title>
        <authorList>
            <person name="Park Y.K."/>
            <person name="Lee K.M."/>
            <person name="Lee W.K."/>
            <person name="Cho M.J."/>
            <person name="Lee H.S."/>
            <person name="Cho Y.G."/>
            <person name="Lee Y.C."/>
            <person name="Lee W.K."/>
            <person name="Seong W.K."/>
            <person name="Hwang K.J."/>
        </authorList>
    </citation>
    <scope>NUCLEOTIDE SEQUENCE [LARGE SCALE GENOMIC DNA]</scope>
    <source>
        <strain evidence="2 3">32T</strain>
    </source>
</reference>
<keyword evidence="3" id="KW-1185">Reference proteome</keyword>
<keyword evidence="1" id="KW-0472">Membrane</keyword>
<keyword evidence="1" id="KW-1133">Transmembrane helix</keyword>
<evidence type="ECO:0000313" key="2">
    <source>
        <dbReference type="EMBL" id="ATH97188.1"/>
    </source>
</evidence>
<evidence type="ECO:0000313" key="3">
    <source>
        <dbReference type="Proteomes" id="UP000815698"/>
    </source>
</evidence>